<organism evidence="14 15">
    <name type="scientific">Slackia heliotrinireducens (strain ATCC 29202 / DSM 20476 / NCTC 11029 / RHS 1)</name>
    <name type="common">Peptococcus heliotrinreducens</name>
    <dbReference type="NCBI Taxonomy" id="471855"/>
    <lineage>
        <taxon>Bacteria</taxon>
        <taxon>Bacillati</taxon>
        <taxon>Actinomycetota</taxon>
        <taxon>Coriobacteriia</taxon>
        <taxon>Eggerthellales</taxon>
        <taxon>Eggerthellaceae</taxon>
        <taxon>Slackia</taxon>
    </lineage>
</organism>
<keyword evidence="6 11" id="KW-0479">Metal-binding</keyword>
<dbReference type="Pfam" id="PF03315">
    <property type="entry name" value="SDH_beta"/>
    <property type="match status" value="1"/>
</dbReference>
<dbReference type="SUPFAM" id="SSF143548">
    <property type="entry name" value="Serine metabolism enzymes domain"/>
    <property type="match status" value="1"/>
</dbReference>
<evidence type="ECO:0000256" key="4">
    <source>
        <dbReference type="ARBA" id="ARBA00022432"/>
    </source>
</evidence>
<dbReference type="Gene3D" id="3.30.1330.90">
    <property type="entry name" value="D-3-phosphoglycerate dehydrogenase, domain 3"/>
    <property type="match status" value="1"/>
</dbReference>
<evidence type="ECO:0000259" key="12">
    <source>
        <dbReference type="Pfam" id="PF03313"/>
    </source>
</evidence>
<keyword evidence="9 11" id="KW-0456">Lyase</keyword>
<evidence type="ECO:0000313" key="14">
    <source>
        <dbReference type="EMBL" id="ACV22651.1"/>
    </source>
</evidence>
<dbReference type="SUPFAM" id="SSF55021">
    <property type="entry name" value="ACT-like"/>
    <property type="match status" value="1"/>
</dbReference>
<dbReference type="Proteomes" id="UP000002026">
    <property type="component" value="Chromosome"/>
</dbReference>
<dbReference type="NCBIfam" id="TIGR00719">
    <property type="entry name" value="sda_beta"/>
    <property type="match status" value="1"/>
</dbReference>
<dbReference type="InterPro" id="IPR004642">
    <property type="entry name" value="Ser_deHydtase_asu"/>
</dbReference>
<dbReference type="EC" id="4.3.1.17" evidence="11"/>
<dbReference type="Gene3D" id="3.30.70.260">
    <property type="match status" value="1"/>
</dbReference>
<sequence length="552" mass="57770">MEASVLKALGIRDIIGPIMIGPSSSHTAGALRIASMCRRLLSAEPAQVTFTLYGSFAHTSFGHGTDRALLAGLLGMAADDIRIRNSFQIAEQAGLAFEFIPNATERVSHPNTVDIHVVDVDGTVMDVRGESIGGGAAVITRINGVDVRLDGEYHSLVISQKDAKGVLAYIANCLNVFGINIATTRMYRKRKGDVAFTIMQTDDEIPEAAREAICCNPLIFDARIIKSDLMSDTRAPVRADEADTMQGFGVGMDPHDAEVLFEQIDFASAADLLAYCNAENLALSEAICRRERCILASNGIAVDDTKHYLQHALAVMRESVTTALDDPSPSMGGLLGGEARKLADFDGGIGDSLLSTATRYAMAVLETNASMGRIVAAPTAGSSGVVPAVLFSCQDRYGFDDEQVREALACAAAVGYIITRNATVSGAEGGCQAEVGAASAMAAAAAVQLFGGTPEQCLNAAGNAIVGLMGLVCDPVAGLVEVPCQKRNATGAANALVSAQIALAGIGNMVDFDQTVEAMHRVGKSLPFELRESALGGLANTPAACAYCESRR</sequence>
<dbReference type="EMBL" id="CP001684">
    <property type="protein sequence ID" value="ACV22651.1"/>
    <property type="molecule type" value="Genomic_DNA"/>
</dbReference>
<keyword evidence="15" id="KW-1185">Reference proteome</keyword>
<dbReference type="InterPro" id="IPR029009">
    <property type="entry name" value="ASB_dom_sf"/>
</dbReference>
<keyword evidence="4 11" id="KW-0312">Gluconeogenesis</keyword>
<name>C7N6W6_SLAHD</name>
<dbReference type="eggNOG" id="COG1760">
    <property type="taxonomic scope" value="Bacteria"/>
</dbReference>
<feature type="domain" description="Serine dehydratase beta chain" evidence="13">
    <location>
        <begin position="18"/>
        <end position="95"/>
    </location>
</feature>
<dbReference type="PANTHER" id="PTHR30182">
    <property type="entry name" value="L-SERINE DEHYDRATASE"/>
    <property type="match status" value="1"/>
</dbReference>
<keyword evidence="7 11" id="KW-0408">Iron</keyword>
<comment type="catalytic activity">
    <reaction evidence="10 11">
        <text>L-serine = pyruvate + NH4(+)</text>
        <dbReference type="Rhea" id="RHEA:19169"/>
        <dbReference type="ChEBI" id="CHEBI:15361"/>
        <dbReference type="ChEBI" id="CHEBI:28938"/>
        <dbReference type="ChEBI" id="CHEBI:33384"/>
        <dbReference type="EC" id="4.3.1.17"/>
    </reaction>
</comment>
<evidence type="ECO:0000256" key="7">
    <source>
        <dbReference type="ARBA" id="ARBA00023004"/>
    </source>
</evidence>
<evidence type="ECO:0000256" key="11">
    <source>
        <dbReference type="RuleBase" id="RU366059"/>
    </source>
</evidence>
<evidence type="ECO:0000256" key="10">
    <source>
        <dbReference type="ARBA" id="ARBA00049406"/>
    </source>
</evidence>
<dbReference type="HOGENOM" id="CLU_022305_3_1_11"/>
<dbReference type="NCBIfam" id="TIGR00718">
    <property type="entry name" value="sda_alpha"/>
    <property type="match status" value="1"/>
</dbReference>
<evidence type="ECO:0000256" key="1">
    <source>
        <dbReference type="ARBA" id="ARBA00001966"/>
    </source>
</evidence>
<dbReference type="KEGG" id="shi:Shel_16320"/>
<protein>
    <recommendedName>
        <fullName evidence="11">L-serine dehydratase</fullName>
        <ecNumber evidence="11">4.3.1.17</ecNumber>
    </recommendedName>
</protein>
<evidence type="ECO:0000256" key="2">
    <source>
        <dbReference type="ARBA" id="ARBA00004742"/>
    </source>
</evidence>
<dbReference type="AlphaFoldDB" id="C7N6W6"/>
<dbReference type="GO" id="GO:0046872">
    <property type="term" value="F:metal ion binding"/>
    <property type="evidence" value="ECO:0007669"/>
    <property type="project" value="UniProtKB-KW"/>
</dbReference>
<reference evidence="14 15" key="1">
    <citation type="journal article" date="2009" name="Stand. Genomic Sci.">
        <title>Complete genome sequence of Slackia heliotrinireducens type strain (RHS 1).</title>
        <authorList>
            <person name="Pukall R."/>
            <person name="Lapidus A."/>
            <person name="Nolan M."/>
            <person name="Copeland A."/>
            <person name="Glavina Del Rio T."/>
            <person name="Lucas S."/>
            <person name="Chen F."/>
            <person name="Tice H."/>
            <person name="Cheng J.F."/>
            <person name="Chertkov O."/>
            <person name="Bruce D."/>
            <person name="Goodwin L."/>
            <person name="Kuske C."/>
            <person name="Brettin T."/>
            <person name="Detter J.C."/>
            <person name="Han C."/>
            <person name="Pitluck S."/>
            <person name="Pati A."/>
            <person name="Mavrommatis K."/>
            <person name="Ivanova N."/>
            <person name="Ovchinnikova G."/>
            <person name="Chen A."/>
            <person name="Palaniappan K."/>
            <person name="Schneider S."/>
            <person name="Rohde M."/>
            <person name="Chain P."/>
            <person name="D'haeseleer P."/>
            <person name="Goker M."/>
            <person name="Bristow J."/>
            <person name="Eisen J.A."/>
            <person name="Markowitz V."/>
            <person name="Kyrpides N.C."/>
            <person name="Klenk H.P."/>
            <person name="Hugenholtz P."/>
        </authorList>
    </citation>
    <scope>NUCLEOTIDE SEQUENCE [LARGE SCALE GENOMIC DNA]</scope>
    <source>
        <strain evidence="15">ATCC 29202 / DSM 20476 / NCTC 11029 / RHS 1</strain>
    </source>
</reference>
<dbReference type="InterPro" id="IPR005130">
    <property type="entry name" value="Ser_deHydtase-like_asu"/>
</dbReference>
<dbReference type="InterPro" id="IPR051318">
    <property type="entry name" value="Fe-S_L-Ser"/>
</dbReference>
<dbReference type="GO" id="GO:0006094">
    <property type="term" value="P:gluconeogenesis"/>
    <property type="evidence" value="ECO:0007669"/>
    <property type="project" value="UniProtKB-KW"/>
</dbReference>
<feature type="domain" description="Serine dehydratase-like alpha subunit" evidence="12">
    <location>
        <begin position="280"/>
        <end position="539"/>
    </location>
</feature>
<evidence type="ECO:0000259" key="13">
    <source>
        <dbReference type="Pfam" id="PF03315"/>
    </source>
</evidence>
<dbReference type="InterPro" id="IPR045865">
    <property type="entry name" value="ACT-like_dom_sf"/>
</dbReference>
<dbReference type="InterPro" id="IPR004643">
    <property type="entry name" value="Fe-S_L-Ser_bsu"/>
</dbReference>
<evidence type="ECO:0000256" key="9">
    <source>
        <dbReference type="ARBA" id="ARBA00023239"/>
    </source>
</evidence>
<evidence type="ECO:0000256" key="3">
    <source>
        <dbReference type="ARBA" id="ARBA00008636"/>
    </source>
</evidence>
<comment type="cofactor">
    <cofactor evidence="1 11">
        <name>[4Fe-4S] cluster</name>
        <dbReference type="ChEBI" id="CHEBI:49883"/>
    </cofactor>
</comment>
<dbReference type="STRING" id="471855.Shel_16320"/>
<evidence type="ECO:0000313" key="15">
    <source>
        <dbReference type="Proteomes" id="UP000002026"/>
    </source>
</evidence>
<comment type="pathway">
    <text evidence="2">Carbohydrate biosynthesis; gluconeogenesis.</text>
</comment>
<accession>C7N6W6</accession>
<dbReference type="InterPro" id="IPR005131">
    <property type="entry name" value="Ser_deHydtase_bsu"/>
</dbReference>
<keyword evidence="8 11" id="KW-0411">Iron-sulfur</keyword>
<evidence type="ECO:0000256" key="6">
    <source>
        <dbReference type="ARBA" id="ARBA00022723"/>
    </source>
</evidence>
<evidence type="ECO:0000256" key="5">
    <source>
        <dbReference type="ARBA" id="ARBA00022485"/>
    </source>
</evidence>
<dbReference type="GO" id="GO:0051539">
    <property type="term" value="F:4 iron, 4 sulfur cluster binding"/>
    <property type="evidence" value="ECO:0007669"/>
    <property type="project" value="UniProtKB-UniRule"/>
</dbReference>
<comment type="similarity">
    <text evidence="3 11">Belongs to the iron-sulfur dependent L-serine dehydratase family.</text>
</comment>
<dbReference type="PANTHER" id="PTHR30182:SF1">
    <property type="entry name" value="L-SERINE DEHYDRATASE 1"/>
    <property type="match status" value="1"/>
</dbReference>
<dbReference type="Pfam" id="PF03313">
    <property type="entry name" value="SDH_alpha"/>
    <property type="match status" value="1"/>
</dbReference>
<proteinExistence type="inferred from homology"/>
<gene>
    <name evidence="14" type="ordered locus">Shel_16320</name>
</gene>
<dbReference type="GO" id="GO:0003941">
    <property type="term" value="F:L-serine ammonia-lyase activity"/>
    <property type="evidence" value="ECO:0007669"/>
    <property type="project" value="UniProtKB-UniRule"/>
</dbReference>
<keyword evidence="5 11" id="KW-0004">4Fe-4S</keyword>
<evidence type="ECO:0000256" key="8">
    <source>
        <dbReference type="ARBA" id="ARBA00023014"/>
    </source>
</evidence>